<dbReference type="Gene3D" id="1.20.1270.180">
    <property type="match status" value="1"/>
</dbReference>
<dbReference type="PROSITE" id="PS51257">
    <property type="entry name" value="PROKAR_LIPOPROTEIN"/>
    <property type="match status" value="1"/>
</dbReference>
<protein>
    <recommendedName>
        <fullName evidence="2">Lysozyme inhibitor LprI-like N-terminal domain-containing protein</fullName>
    </recommendedName>
</protein>
<accession>A0A0W7YUN3</accession>
<dbReference type="EMBL" id="LPXH01000038">
    <property type="protein sequence ID" value="KUF38776.1"/>
    <property type="molecule type" value="Genomic_DNA"/>
</dbReference>
<gene>
    <name evidence="3" type="ORF">AS359_07745</name>
</gene>
<proteinExistence type="predicted"/>
<dbReference type="InterPro" id="IPR009739">
    <property type="entry name" value="LprI-like_N"/>
</dbReference>
<dbReference type="STRING" id="225992.B5M06_14165"/>
<feature type="domain" description="Lysozyme inhibitor LprI-like N-terminal" evidence="2">
    <location>
        <begin position="30"/>
        <end position="117"/>
    </location>
</feature>
<evidence type="ECO:0000313" key="4">
    <source>
        <dbReference type="Proteomes" id="UP000053300"/>
    </source>
</evidence>
<keyword evidence="4" id="KW-1185">Reference proteome</keyword>
<feature type="chain" id="PRO_5030019584" description="Lysozyme inhibitor LprI-like N-terminal domain-containing protein" evidence="1">
    <location>
        <begin position="21"/>
        <end position="129"/>
    </location>
</feature>
<keyword evidence="1" id="KW-0732">Signal</keyword>
<comment type="caution">
    <text evidence="3">The sequence shown here is derived from an EMBL/GenBank/DDBJ whole genome shotgun (WGS) entry which is preliminary data.</text>
</comment>
<evidence type="ECO:0000259" key="2">
    <source>
        <dbReference type="Pfam" id="PF07007"/>
    </source>
</evidence>
<feature type="signal peptide" evidence="1">
    <location>
        <begin position="1"/>
        <end position="20"/>
    </location>
</feature>
<dbReference type="Proteomes" id="UP000053300">
    <property type="component" value="Unassembled WGS sequence"/>
</dbReference>
<evidence type="ECO:0000313" key="3">
    <source>
        <dbReference type="EMBL" id="KUF38776.1"/>
    </source>
</evidence>
<accession>A0A1V3TH44</accession>
<dbReference type="Pfam" id="PF07007">
    <property type="entry name" value="LprI"/>
    <property type="match status" value="1"/>
</dbReference>
<reference evidence="3 4" key="1">
    <citation type="submission" date="2015-12" db="EMBL/GenBank/DDBJ databases">
        <title>Complete genome sequence of a multi-drug resistant strain Acidovorax sp. 12322-1.</title>
        <authorList>
            <person name="Ming D."/>
            <person name="Wang M."/>
            <person name="Hu S."/>
            <person name="Zhou Y."/>
            <person name="Jiang T."/>
        </authorList>
    </citation>
    <scope>NUCLEOTIDE SEQUENCE [LARGE SCALE GENOMIC DNA]</scope>
    <source>
        <strain evidence="3 4">12322-1</strain>
    </source>
</reference>
<evidence type="ECO:0000256" key="1">
    <source>
        <dbReference type="SAM" id="SignalP"/>
    </source>
</evidence>
<name>A0A0W7YUN3_9BURK</name>
<organism evidence="3 4">
    <name type="scientific">Comamonas kerstersii</name>
    <dbReference type="NCBI Taxonomy" id="225992"/>
    <lineage>
        <taxon>Bacteria</taxon>
        <taxon>Pseudomonadati</taxon>
        <taxon>Pseudomonadota</taxon>
        <taxon>Betaproteobacteria</taxon>
        <taxon>Burkholderiales</taxon>
        <taxon>Comamonadaceae</taxon>
        <taxon>Comamonas</taxon>
    </lineage>
</organism>
<sequence length="129" mass="14348">MRMTSLFLGLAVLAPAAAWAQAGAACVPDSAAAEHVNACAVQRFQAIDSAHHILYGDVMRALSANERPLLRKEQSAWNRQRHATCKARHAADEAAVNWPQRLHDCLSELTQERRQDLMHWLHHGAPAQR</sequence>
<dbReference type="AlphaFoldDB" id="A0A0W7YUN3"/>